<dbReference type="Proteomes" id="UP000007486">
    <property type="component" value="Chromosome"/>
</dbReference>
<dbReference type="STRING" id="667015.Bacsa_1849"/>
<evidence type="ECO:0000256" key="1">
    <source>
        <dbReference type="SAM" id="SignalP"/>
    </source>
</evidence>
<feature type="chain" id="PRO_5003257429" description="Outer membrane protein beta-barrel domain-containing protein" evidence="1">
    <location>
        <begin position="20"/>
        <end position="208"/>
    </location>
</feature>
<dbReference type="RefSeq" id="WP_013617837.1">
    <property type="nucleotide sequence ID" value="NC_015164.1"/>
</dbReference>
<sequence length="208" mass="22817">MKKLFLLAVCMLSMLTVSAQMRPTMMFEVGIGMSGWTGDAAKGSNALFNPRVGISADIPLNAWFSFQPGLSWVSKGVKSDISSQGVNSDVQINQNYFQVPLMAAFHMRATDNFDLVFTAGPYIAVGVNGKTEVDVDDMTMSWKTFKDGDVGGTQIWDGFRRFDAGIGIGAALDFPHWIVGVDADFGLCRLYKDGPRNYDLFFSAGFKF</sequence>
<dbReference type="HOGENOM" id="CLU_082049_1_3_10"/>
<organism evidence="3 4">
    <name type="scientific">Phocaeicola salanitronis (strain DSM 18170 / JCM 13657 / CCUG 60908 / BL78)</name>
    <name type="common">Bacteroides salanitronis</name>
    <dbReference type="NCBI Taxonomy" id="667015"/>
    <lineage>
        <taxon>Bacteria</taxon>
        <taxon>Pseudomonadati</taxon>
        <taxon>Bacteroidota</taxon>
        <taxon>Bacteroidia</taxon>
        <taxon>Bacteroidales</taxon>
        <taxon>Bacteroidaceae</taxon>
        <taxon>Phocaeicola</taxon>
    </lineage>
</organism>
<dbReference type="InterPro" id="IPR025665">
    <property type="entry name" value="Beta-barrel_OMP_2"/>
</dbReference>
<gene>
    <name evidence="3" type="ordered locus">Bacsa_1849</name>
</gene>
<dbReference type="OrthoDB" id="1429208at2"/>
<dbReference type="Pfam" id="PF13568">
    <property type="entry name" value="OMP_b-brl_2"/>
    <property type="match status" value="1"/>
</dbReference>
<dbReference type="AlphaFoldDB" id="F0R1U8"/>
<dbReference type="KEGG" id="bsa:Bacsa_1849"/>
<accession>F0R1U8</accession>
<reference evidence="3 4" key="1">
    <citation type="journal article" date="2011" name="Stand. Genomic Sci.">
        <title>Complete genome sequence of Bacteroides salanitronis type strain (BL78).</title>
        <authorList>
            <person name="Gronow S."/>
            <person name="Held B."/>
            <person name="Lucas S."/>
            <person name="Lapidus A."/>
            <person name="Del Rio T.G."/>
            <person name="Nolan M."/>
            <person name="Tice H."/>
            <person name="Deshpande S."/>
            <person name="Cheng J.F."/>
            <person name="Pitluck S."/>
            <person name="Liolios K."/>
            <person name="Pagani I."/>
            <person name="Ivanova N."/>
            <person name="Mavromatis K."/>
            <person name="Pati A."/>
            <person name="Tapia R."/>
            <person name="Han C."/>
            <person name="Goodwin L."/>
            <person name="Chen A."/>
            <person name="Palaniappan K."/>
            <person name="Land M."/>
            <person name="Hauser L."/>
            <person name="Chang Y.J."/>
            <person name="Jeffries C.D."/>
            <person name="Brambilla E.M."/>
            <person name="Rohde M."/>
            <person name="Goker M."/>
            <person name="Detter J.C."/>
            <person name="Woyke T."/>
            <person name="Bristow J."/>
            <person name="Markowitz V."/>
            <person name="Hugenholtz P."/>
            <person name="Kyrpides N.C."/>
            <person name="Klenk H.P."/>
            <person name="Eisen J.A."/>
        </authorList>
    </citation>
    <scope>NUCLEOTIDE SEQUENCE [LARGE SCALE GENOMIC DNA]</scope>
    <source>
        <strain evidence="3 4">DSM 18170</strain>
    </source>
</reference>
<name>F0R1U8_PHOSB</name>
<evidence type="ECO:0000313" key="4">
    <source>
        <dbReference type="Proteomes" id="UP000007486"/>
    </source>
</evidence>
<dbReference type="eggNOG" id="COG3637">
    <property type="taxonomic scope" value="Bacteria"/>
</dbReference>
<proteinExistence type="predicted"/>
<evidence type="ECO:0000259" key="2">
    <source>
        <dbReference type="Pfam" id="PF13568"/>
    </source>
</evidence>
<evidence type="ECO:0000313" key="3">
    <source>
        <dbReference type="EMBL" id="ADY36406.1"/>
    </source>
</evidence>
<protein>
    <recommendedName>
        <fullName evidence="2">Outer membrane protein beta-barrel domain-containing protein</fullName>
    </recommendedName>
</protein>
<keyword evidence="1" id="KW-0732">Signal</keyword>
<keyword evidence="4" id="KW-1185">Reference proteome</keyword>
<feature type="domain" description="Outer membrane protein beta-barrel" evidence="2">
    <location>
        <begin position="44"/>
        <end position="187"/>
    </location>
</feature>
<feature type="signal peptide" evidence="1">
    <location>
        <begin position="1"/>
        <end position="19"/>
    </location>
</feature>
<dbReference type="EMBL" id="CP002530">
    <property type="protein sequence ID" value="ADY36406.1"/>
    <property type="molecule type" value="Genomic_DNA"/>
</dbReference>